<keyword evidence="3 5" id="KW-0472">Membrane</keyword>
<evidence type="ECO:0000259" key="6">
    <source>
        <dbReference type="PROSITE" id="PS50929"/>
    </source>
</evidence>
<name>A0A645IM91_9ZZZZ</name>
<keyword evidence="2 5" id="KW-1133">Transmembrane helix</keyword>
<feature type="region of interest" description="Disordered" evidence="4">
    <location>
        <begin position="1"/>
        <end position="21"/>
    </location>
</feature>
<dbReference type="EMBL" id="VSSQ01117600">
    <property type="protein sequence ID" value="MPN51962.1"/>
    <property type="molecule type" value="Genomic_DNA"/>
</dbReference>
<dbReference type="Pfam" id="PF00664">
    <property type="entry name" value="ABC_membrane"/>
    <property type="match status" value="1"/>
</dbReference>
<evidence type="ECO:0000256" key="2">
    <source>
        <dbReference type="ARBA" id="ARBA00022989"/>
    </source>
</evidence>
<evidence type="ECO:0000313" key="7">
    <source>
        <dbReference type="EMBL" id="MPN51962.1"/>
    </source>
</evidence>
<dbReference type="InterPro" id="IPR036640">
    <property type="entry name" value="ABC1_TM_sf"/>
</dbReference>
<organism evidence="7">
    <name type="scientific">bioreactor metagenome</name>
    <dbReference type="NCBI Taxonomy" id="1076179"/>
    <lineage>
        <taxon>unclassified sequences</taxon>
        <taxon>metagenomes</taxon>
        <taxon>ecological metagenomes</taxon>
    </lineage>
</organism>
<comment type="caution">
    <text evidence="7">The sequence shown here is derived from an EMBL/GenBank/DDBJ whole genome shotgun (WGS) entry which is preliminary data.</text>
</comment>
<feature type="domain" description="ABC transmembrane type-1" evidence="6">
    <location>
        <begin position="46"/>
        <end position="140"/>
    </location>
</feature>
<gene>
    <name evidence="7" type="ORF">SDC9_199614</name>
</gene>
<feature type="transmembrane region" description="Helical" evidence="5">
    <location>
        <begin position="41"/>
        <end position="61"/>
    </location>
</feature>
<evidence type="ECO:0000256" key="3">
    <source>
        <dbReference type="ARBA" id="ARBA00023136"/>
    </source>
</evidence>
<keyword evidence="1 5" id="KW-0812">Transmembrane</keyword>
<protein>
    <submittedName>
        <fullName evidence="7">Putative ABC transporter ATP-binding protein</fullName>
    </submittedName>
</protein>
<keyword evidence="7" id="KW-0067">ATP-binding</keyword>
<evidence type="ECO:0000256" key="5">
    <source>
        <dbReference type="SAM" id="Phobius"/>
    </source>
</evidence>
<dbReference type="Gene3D" id="1.20.1560.10">
    <property type="entry name" value="ABC transporter type 1, transmembrane domain"/>
    <property type="match status" value="1"/>
</dbReference>
<reference evidence="7" key="1">
    <citation type="submission" date="2019-08" db="EMBL/GenBank/DDBJ databases">
        <authorList>
            <person name="Kucharzyk K."/>
            <person name="Murdoch R.W."/>
            <person name="Higgins S."/>
            <person name="Loffler F."/>
        </authorList>
    </citation>
    <scope>NUCLEOTIDE SEQUENCE</scope>
</reference>
<keyword evidence="7" id="KW-0547">Nucleotide-binding</keyword>
<dbReference type="PROSITE" id="PS50929">
    <property type="entry name" value="ABC_TM1F"/>
    <property type="match status" value="1"/>
</dbReference>
<dbReference type="GO" id="GO:0005524">
    <property type="term" value="F:ATP binding"/>
    <property type="evidence" value="ECO:0007669"/>
    <property type="project" value="UniProtKB-KW"/>
</dbReference>
<sequence>MSREGNRPRGPMGGHAMGGPVEKAKDFKGTMRTLMSYLAEYKLSIIIVFIFAIGSVTFSVIGPKILGKATTEIFNGLVGKVSGEGTGIDFEAIKRILIALVILYIVSAVFSFVQGYVMSSISQKVAYNLRDELVKKINRLLSQE</sequence>
<dbReference type="GO" id="GO:0140359">
    <property type="term" value="F:ABC-type transporter activity"/>
    <property type="evidence" value="ECO:0007669"/>
    <property type="project" value="InterPro"/>
</dbReference>
<proteinExistence type="predicted"/>
<dbReference type="AlphaFoldDB" id="A0A645IM91"/>
<dbReference type="SUPFAM" id="SSF90123">
    <property type="entry name" value="ABC transporter transmembrane region"/>
    <property type="match status" value="1"/>
</dbReference>
<dbReference type="GO" id="GO:0016020">
    <property type="term" value="C:membrane"/>
    <property type="evidence" value="ECO:0007669"/>
    <property type="project" value="InterPro"/>
</dbReference>
<evidence type="ECO:0000256" key="1">
    <source>
        <dbReference type="ARBA" id="ARBA00022692"/>
    </source>
</evidence>
<dbReference type="InterPro" id="IPR011527">
    <property type="entry name" value="ABC1_TM_dom"/>
</dbReference>
<accession>A0A645IM91</accession>
<evidence type="ECO:0000256" key="4">
    <source>
        <dbReference type="SAM" id="MobiDB-lite"/>
    </source>
</evidence>
<feature type="transmembrane region" description="Helical" evidence="5">
    <location>
        <begin position="96"/>
        <end position="117"/>
    </location>
</feature>